<reference evidence="1 2" key="1">
    <citation type="submission" date="2019-02" db="EMBL/GenBank/DDBJ databases">
        <title>Pedobacter sp. nov., a novel speices isolated from soil of pinguins habitat in Antarcitica.</title>
        <authorList>
            <person name="He R.-H."/>
        </authorList>
    </citation>
    <scope>NUCLEOTIDE SEQUENCE [LARGE SCALE GENOMIC DNA]</scope>
    <source>
        <strain evidence="1 2">E01020</strain>
    </source>
</reference>
<proteinExistence type="predicted"/>
<dbReference type="Pfam" id="PF14114">
    <property type="entry name" value="DUF4286"/>
    <property type="match status" value="1"/>
</dbReference>
<dbReference type="AlphaFoldDB" id="A0A4V3A0J3"/>
<accession>A0A4V3A0J3</accession>
<evidence type="ECO:0000313" key="2">
    <source>
        <dbReference type="Proteomes" id="UP000295668"/>
    </source>
</evidence>
<dbReference type="OrthoDB" id="1121837at2"/>
<dbReference type="RefSeq" id="WP_133260903.1">
    <property type="nucleotide sequence ID" value="NZ_SJCY01000001.1"/>
</dbReference>
<protein>
    <submittedName>
        <fullName evidence="1">DUF4286 family protein</fullName>
    </submittedName>
</protein>
<sequence length="101" mass="11825">MLLYNVTLILEDAIAKEWLQWMQEIHIPEVLATGLFVSNRLLKVLDSPNEGVTYCAQYVAESQEDYDKYQEVYAPDLQAKLNQKFENKFVAYRTLMEFVTP</sequence>
<comment type="caution">
    <text evidence="1">The sequence shown here is derived from an EMBL/GenBank/DDBJ whole genome shotgun (WGS) entry which is preliminary data.</text>
</comment>
<dbReference type="InterPro" id="IPR025563">
    <property type="entry name" value="DUF4286"/>
</dbReference>
<dbReference type="Proteomes" id="UP000295668">
    <property type="component" value="Unassembled WGS sequence"/>
</dbReference>
<gene>
    <name evidence="1" type="ORF">EZJ43_01600</name>
</gene>
<evidence type="ECO:0000313" key="1">
    <source>
        <dbReference type="EMBL" id="TDG37813.1"/>
    </source>
</evidence>
<dbReference type="EMBL" id="SJCY01000001">
    <property type="protein sequence ID" value="TDG37813.1"/>
    <property type="molecule type" value="Genomic_DNA"/>
</dbReference>
<keyword evidence="2" id="KW-1185">Reference proteome</keyword>
<name>A0A4V3A0J3_9SPHI</name>
<organism evidence="1 2">
    <name type="scientific">Pedobacter changchengzhani</name>
    <dbReference type="NCBI Taxonomy" id="2529274"/>
    <lineage>
        <taxon>Bacteria</taxon>
        <taxon>Pseudomonadati</taxon>
        <taxon>Bacteroidota</taxon>
        <taxon>Sphingobacteriia</taxon>
        <taxon>Sphingobacteriales</taxon>
        <taxon>Sphingobacteriaceae</taxon>
        <taxon>Pedobacter</taxon>
    </lineage>
</organism>